<reference evidence="2" key="1">
    <citation type="submission" date="2021-06" db="EMBL/GenBank/DDBJ databases">
        <authorList>
            <person name="Kallberg Y."/>
            <person name="Tangrot J."/>
            <person name="Rosling A."/>
        </authorList>
    </citation>
    <scope>NUCLEOTIDE SEQUENCE</scope>
    <source>
        <strain evidence="2">FL966</strain>
    </source>
</reference>
<organism evidence="2 3">
    <name type="scientific">Cetraspora pellucida</name>
    <dbReference type="NCBI Taxonomy" id="1433469"/>
    <lineage>
        <taxon>Eukaryota</taxon>
        <taxon>Fungi</taxon>
        <taxon>Fungi incertae sedis</taxon>
        <taxon>Mucoromycota</taxon>
        <taxon>Glomeromycotina</taxon>
        <taxon>Glomeromycetes</taxon>
        <taxon>Diversisporales</taxon>
        <taxon>Gigasporaceae</taxon>
        <taxon>Cetraspora</taxon>
    </lineage>
</organism>
<evidence type="ECO:0000256" key="1">
    <source>
        <dbReference type="SAM" id="MobiDB-lite"/>
    </source>
</evidence>
<dbReference type="EMBL" id="CAJVQA010011597">
    <property type="protein sequence ID" value="CAG8708933.1"/>
    <property type="molecule type" value="Genomic_DNA"/>
</dbReference>
<proteinExistence type="predicted"/>
<evidence type="ECO:0000313" key="2">
    <source>
        <dbReference type="EMBL" id="CAG8708933.1"/>
    </source>
</evidence>
<sequence>MSNSEMQVQHVEGGSSGLSIDRSFAPSNAKHDFYIIEVMAQREDARFHHYHISTQNINYLTFHK</sequence>
<protein>
    <submittedName>
        <fullName evidence="2">10792_t:CDS:1</fullName>
    </submittedName>
</protein>
<accession>A0A9N9HW15</accession>
<dbReference type="Proteomes" id="UP000789759">
    <property type="component" value="Unassembled WGS sequence"/>
</dbReference>
<dbReference type="AlphaFoldDB" id="A0A9N9HW15"/>
<feature type="region of interest" description="Disordered" evidence="1">
    <location>
        <begin position="1"/>
        <end position="20"/>
    </location>
</feature>
<gene>
    <name evidence="2" type="ORF">CPELLU_LOCUS12223</name>
</gene>
<name>A0A9N9HW15_9GLOM</name>
<comment type="caution">
    <text evidence="2">The sequence shown here is derived from an EMBL/GenBank/DDBJ whole genome shotgun (WGS) entry which is preliminary data.</text>
</comment>
<evidence type="ECO:0000313" key="3">
    <source>
        <dbReference type="Proteomes" id="UP000789759"/>
    </source>
</evidence>
<keyword evidence="3" id="KW-1185">Reference proteome</keyword>